<evidence type="ECO:0000313" key="4">
    <source>
        <dbReference type="Proteomes" id="UP001161017"/>
    </source>
</evidence>
<comment type="caution">
    <text evidence="3">The sequence shown here is derived from an EMBL/GenBank/DDBJ whole genome shotgun (WGS) entry which is preliminary data.</text>
</comment>
<feature type="region of interest" description="Disordered" evidence="1">
    <location>
        <begin position="23"/>
        <end position="56"/>
    </location>
</feature>
<name>A0AA43TVC5_9LECA</name>
<dbReference type="Gene3D" id="2.60.110.10">
    <property type="entry name" value="Thaumatin"/>
    <property type="match status" value="1"/>
</dbReference>
<proteinExistence type="predicted"/>
<accession>A0AA43TVC5</accession>
<dbReference type="AlphaFoldDB" id="A0AA43TVC5"/>
<evidence type="ECO:0000313" key="3">
    <source>
        <dbReference type="EMBL" id="MDI1489423.1"/>
    </source>
</evidence>
<feature type="chain" id="PRO_5041405847" evidence="2">
    <location>
        <begin position="23"/>
        <end position="238"/>
    </location>
</feature>
<protein>
    <submittedName>
        <fullName evidence="3">Uncharacterized protein</fullName>
    </submittedName>
</protein>
<gene>
    <name evidence="3" type="ORF">OHK93_008701</name>
</gene>
<organism evidence="3 4">
    <name type="scientific">Ramalina farinacea</name>
    <dbReference type="NCBI Taxonomy" id="258253"/>
    <lineage>
        <taxon>Eukaryota</taxon>
        <taxon>Fungi</taxon>
        <taxon>Dikarya</taxon>
        <taxon>Ascomycota</taxon>
        <taxon>Pezizomycotina</taxon>
        <taxon>Lecanoromycetes</taxon>
        <taxon>OSLEUM clade</taxon>
        <taxon>Lecanoromycetidae</taxon>
        <taxon>Lecanorales</taxon>
        <taxon>Lecanorineae</taxon>
        <taxon>Ramalinaceae</taxon>
        <taxon>Ramalina</taxon>
    </lineage>
</organism>
<keyword evidence="2" id="KW-0732">Signal</keyword>
<dbReference type="Proteomes" id="UP001161017">
    <property type="component" value="Unassembled WGS sequence"/>
</dbReference>
<evidence type="ECO:0000256" key="2">
    <source>
        <dbReference type="SAM" id="SignalP"/>
    </source>
</evidence>
<keyword evidence="4" id="KW-1185">Reference proteome</keyword>
<dbReference type="EMBL" id="JAPUFD010000009">
    <property type="protein sequence ID" value="MDI1489423.1"/>
    <property type="molecule type" value="Genomic_DNA"/>
</dbReference>
<feature type="compositionally biased region" description="Low complexity" evidence="1">
    <location>
        <begin position="41"/>
        <end position="56"/>
    </location>
</feature>
<reference evidence="3" key="1">
    <citation type="journal article" date="2023" name="Genome Biol. Evol.">
        <title>First Whole Genome Sequence and Flow Cytometry Genome Size Data for the Lichen-Forming Fungus Ramalina farinacea (Ascomycota).</title>
        <authorList>
            <person name="Llewellyn T."/>
            <person name="Mian S."/>
            <person name="Hill R."/>
            <person name="Leitch I.J."/>
            <person name="Gaya E."/>
        </authorList>
    </citation>
    <scope>NUCLEOTIDE SEQUENCE</scope>
    <source>
        <strain evidence="3">LIQ254RAFAR</strain>
    </source>
</reference>
<feature type="signal peptide" evidence="2">
    <location>
        <begin position="1"/>
        <end position="22"/>
    </location>
</feature>
<sequence>MKFNSQTYLLLLAAASSPAALGQPLATTSQDGEGSFTRLDNGPPTTNPGANTTNTTGDEKAEAVAAQKCISFTSDNENWHYANTGVWGTTTGTFASTGGKICVTPDSDAGGAMFIGTEANPQGGNTKLECFFPTTGTANCDMSLVDGYSLSVTCTAGGQTIGGATDLWKTGKACVDSSEKGQGICKNDQGYAAAQSDVTPFFQQGITGGNKYCIWKNCNEDYYFPVSTAISCHVSGGE</sequence>
<evidence type="ECO:0000256" key="1">
    <source>
        <dbReference type="SAM" id="MobiDB-lite"/>
    </source>
</evidence>
<dbReference type="InterPro" id="IPR037176">
    <property type="entry name" value="Osmotin/thaumatin-like_sf"/>
</dbReference>